<sequence>MSKNVMDYKLLLDMAVFAGDILMQNGAETYRVEDTVYRILQKSNLKTVQVLVMMTGFVATLDDPTMDSLTVVRRIQSHGTNLEKIDQVNQISREFCNDELTLEQAFKQMKALWKEKEPPKIRLLAFALLTGGFAVMFGSNWAEAIVAAVVGLVGAAVQFSCKKGHMHMFVENIVCSLSVAVAIGFLTAALPGTYDTDLLIISCIMPFVPGAAITNAVFDTLHGDYLSGLARAAEAFVIALAVAIGIGMGLFVMAAVLGR</sequence>
<feature type="transmembrane region" description="Helical" evidence="7">
    <location>
        <begin position="233"/>
        <end position="257"/>
    </location>
</feature>
<evidence type="ECO:0000259" key="8">
    <source>
        <dbReference type="Pfam" id="PF06738"/>
    </source>
</evidence>
<evidence type="ECO:0000313" key="9">
    <source>
        <dbReference type="EMBL" id="MST66603.1"/>
    </source>
</evidence>
<keyword evidence="2" id="KW-1003">Cell membrane</keyword>
<evidence type="ECO:0000256" key="2">
    <source>
        <dbReference type="ARBA" id="ARBA00022475"/>
    </source>
</evidence>
<dbReference type="Pfam" id="PF06738">
    <property type="entry name" value="ThrE"/>
    <property type="match status" value="1"/>
</dbReference>
<name>A0A7X2P317_9FIRM</name>
<proteinExistence type="inferred from homology"/>
<evidence type="ECO:0000256" key="7">
    <source>
        <dbReference type="SAM" id="Phobius"/>
    </source>
</evidence>
<protein>
    <submittedName>
        <fullName evidence="9">Threonine/serine exporter family protein</fullName>
    </submittedName>
</protein>
<feature type="domain" description="Threonine/serine exporter-like N-terminal" evidence="8">
    <location>
        <begin position="14"/>
        <end position="252"/>
    </location>
</feature>
<keyword evidence="3 7" id="KW-0812">Transmembrane</keyword>
<reference evidence="9 10" key="1">
    <citation type="submission" date="2019-08" db="EMBL/GenBank/DDBJ databases">
        <title>In-depth cultivation of the pig gut microbiome towards novel bacterial diversity and tailored functional studies.</title>
        <authorList>
            <person name="Wylensek D."/>
            <person name="Hitch T.C.A."/>
            <person name="Clavel T."/>
        </authorList>
    </citation>
    <scope>NUCLEOTIDE SEQUENCE [LARGE SCALE GENOMIC DNA]</scope>
    <source>
        <strain evidence="9 10">BSM-380-WT-5A</strain>
    </source>
</reference>
<dbReference type="InterPro" id="IPR050539">
    <property type="entry name" value="ThrE_Dicarb/AminoAcid_Exp"/>
</dbReference>
<dbReference type="RefSeq" id="WP_154432231.1">
    <property type="nucleotide sequence ID" value="NZ_JBQHRC010000002.1"/>
</dbReference>
<keyword evidence="10" id="KW-1185">Reference proteome</keyword>
<dbReference type="GO" id="GO:0015744">
    <property type="term" value="P:succinate transport"/>
    <property type="evidence" value="ECO:0007669"/>
    <property type="project" value="TreeGrafter"/>
</dbReference>
<feature type="transmembrane region" description="Helical" evidence="7">
    <location>
        <begin position="198"/>
        <end position="221"/>
    </location>
</feature>
<evidence type="ECO:0000256" key="4">
    <source>
        <dbReference type="ARBA" id="ARBA00022989"/>
    </source>
</evidence>
<evidence type="ECO:0000256" key="1">
    <source>
        <dbReference type="ARBA" id="ARBA00004651"/>
    </source>
</evidence>
<feature type="transmembrane region" description="Helical" evidence="7">
    <location>
        <begin position="144"/>
        <end position="161"/>
    </location>
</feature>
<comment type="subcellular location">
    <subcellularLocation>
        <location evidence="1">Cell membrane</location>
        <topology evidence="1">Multi-pass membrane protein</topology>
    </subcellularLocation>
</comment>
<comment type="caution">
    <text evidence="9">The sequence shown here is derived from an EMBL/GenBank/DDBJ whole genome shotgun (WGS) entry which is preliminary data.</text>
</comment>
<evidence type="ECO:0000256" key="3">
    <source>
        <dbReference type="ARBA" id="ARBA00022692"/>
    </source>
</evidence>
<evidence type="ECO:0000256" key="5">
    <source>
        <dbReference type="ARBA" id="ARBA00023136"/>
    </source>
</evidence>
<comment type="similarity">
    <text evidence="6">Belongs to the ThrE exporter (TC 2.A.79) family.</text>
</comment>
<dbReference type="AlphaFoldDB" id="A0A7X2P317"/>
<keyword evidence="4 7" id="KW-1133">Transmembrane helix</keyword>
<dbReference type="GO" id="GO:0005886">
    <property type="term" value="C:plasma membrane"/>
    <property type="evidence" value="ECO:0007669"/>
    <property type="project" value="UniProtKB-SubCell"/>
</dbReference>
<evidence type="ECO:0000313" key="10">
    <source>
        <dbReference type="Proteomes" id="UP000440513"/>
    </source>
</evidence>
<dbReference type="PANTHER" id="PTHR34390">
    <property type="entry name" value="UPF0442 PROTEIN YJJB-RELATED"/>
    <property type="match status" value="1"/>
</dbReference>
<keyword evidence="5 7" id="KW-0472">Membrane</keyword>
<dbReference type="GO" id="GO:0022857">
    <property type="term" value="F:transmembrane transporter activity"/>
    <property type="evidence" value="ECO:0007669"/>
    <property type="project" value="InterPro"/>
</dbReference>
<organism evidence="9 10">
    <name type="scientific">Oliverpabstia intestinalis</name>
    <dbReference type="NCBI Taxonomy" id="2606633"/>
    <lineage>
        <taxon>Bacteria</taxon>
        <taxon>Bacillati</taxon>
        <taxon>Bacillota</taxon>
        <taxon>Clostridia</taxon>
        <taxon>Lachnospirales</taxon>
        <taxon>Lachnospiraceae</taxon>
        <taxon>Oliverpabstia</taxon>
    </lineage>
</organism>
<dbReference type="EMBL" id="VUMS01000012">
    <property type="protein sequence ID" value="MST66603.1"/>
    <property type="molecule type" value="Genomic_DNA"/>
</dbReference>
<accession>A0A7X2P317</accession>
<evidence type="ECO:0000256" key="6">
    <source>
        <dbReference type="ARBA" id="ARBA00034125"/>
    </source>
</evidence>
<dbReference type="PANTHER" id="PTHR34390:SF2">
    <property type="entry name" value="SUCCINATE TRANSPORTER SUBUNIT YJJP-RELATED"/>
    <property type="match status" value="1"/>
</dbReference>
<gene>
    <name evidence="9" type="ORF">FYJ57_07615</name>
</gene>
<dbReference type="Proteomes" id="UP000440513">
    <property type="component" value="Unassembled WGS sequence"/>
</dbReference>
<feature type="transmembrane region" description="Helical" evidence="7">
    <location>
        <begin position="173"/>
        <end position="192"/>
    </location>
</feature>
<dbReference type="InterPro" id="IPR010619">
    <property type="entry name" value="ThrE-like_N"/>
</dbReference>